<name>A0A2I2ME13_9BACT</name>
<proteinExistence type="predicted"/>
<dbReference type="OrthoDB" id="9803226at2"/>
<dbReference type="AlphaFoldDB" id="A0A2I2ME13"/>
<protein>
    <submittedName>
        <fullName evidence="2">F0F1-ATPase subunit Ca2+/Mg2+ transporter</fullName>
    </submittedName>
</protein>
<feature type="transmembrane region" description="Helical" evidence="1">
    <location>
        <begin position="51"/>
        <end position="69"/>
    </location>
</feature>
<feature type="transmembrane region" description="Helical" evidence="1">
    <location>
        <begin position="16"/>
        <end position="39"/>
    </location>
</feature>
<keyword evidence="1" id="KW-0472">Membrane</keyword>
<dbReference type="Pfam" id="PF09527">
    <property type="entry name" value="ATPase_gene1"/>
    <property type="match status" value="1"/>
</dbReference>
<keyword evidence="1" id="KW-1133">Transmembrane helix</keyword>
<dbReference type="EMBL" id="LT966316">
    <property type="protein sequence ID" value="SOU91456.1"/>
    <property type="molecule type" value="Genomic_DNA"/>
</dbReference>
<accession>A0A2I2ME13</accession>
<reference evidence="2" key="1">
    <citation type="submission" date="2017-12" db="EMBL/GenBank/DDBJ databases">
        <authorList>
            <consortium name="SysMetEx"/>
        </authorList>
    </citation>
    <scope>NUCLEOTIDE SEQUENCE</scope>
    <source>
        <strain evidence="2">Pb_238</strain>
    </source>
</reference>
<evidence type="ECO:0000313" key="2">
    <source>
        <dbReference type="EMBL" id="SOU91456.1"/>
    </source>
</evidence>
<sequence>MARCGLIMDEKKENGFVFVARLGFELVVTTFTCAGIGYYVDSRLGMKYFPVFSITGLLLGGSAGFWMVYRTITKMIRSEDGDRNRDKRE</sequence>
<gene>
    <name evidence="2" type="ORF">LFTS_00061</name>
</gene>
<keyword evidence="1" id="KW-0812">Transmembrane</keyword>
<organism evidence="2">
    <name type="scientific">Leptospirillum ferriphilum</name>
    <dbReference type="NCBI Taxonomy" id="178606"/>
    <lineage>
        <taxon>Bacteria</taxon>
        <taxon>Pseudomonadati</taxon>
        <taxon>Nitrospirota</taxon>
        <taxon>Nitrospiria</taxon>
        <taxon>Nitrospirales</taxon>
        <taxon>Nitrospiraceae</taxon>
        <taxon>Leptospirillum</taxon>
    </lineage>
</organism>
<evidence type="ECO:0000256" key="1">
    <source>
        <dbReference type="SAM" id="Phobius"/>
    </source>
</evidence>
<dbReference type="InterPro" id="IPR032820">
    <property type="entry name" value="ATPase_put"/>
</dbReference>